<comment type="caution">
    <text evidence="2">The sequence shown here is derived from an EMBL/GenBank/DDBJ whole genome shotgun (WGS) entry which is preliminary data.</text>
</comment>
<reference evidence="2 3" key="1">
    <citation type="submission" date="2023-07" db="EMBL/GenBank/DDBJ databases">
        <title>Sequencing the genomes of 1000 actinobacteria strains.</title>
        <authorList>
            <person name="Klenk H.-P."/>
        </authorList>
    </citation>
    <scope>NUCLEOTIDE SEQUENCE [LARGE SCALE GENOMIC DNA]</scope>
    <source>
        <strain evidence="2 3">DSM 44109</strain>
    </source>
</reference>
<dbReference type="Proteomes" id="UP001230426">
    <property type="component" value="Unassembled WGS sequence"/>
</dbReference>
<feature type="region of interest" description="Disordered" evidence="1">
    <location>
        <begin position="1"/>
        <end position="45"/>
    </location>
</feature>
<accession>A0ABT9R143</accession>
<keyword evidence="3" id="KW-1185">Reference proteome</keyword>
<proteinExistence type="predicted"/>
<organism evidence="2 3">
    <name type="scientific">Streptosporangium brasiliense</name>
    <dbReference type="NCBI Taxonomy" id="47480"/>
    <lineage>
        <taxon>Bacteria</taxon>
        <taxon>Bacillati</taxon>
        <taxon>Actinomycetota</taxon>
        <taxon>Actinomycetes</taxon>
        <taxon>Streptosporangiales</taxon>
        <taxon>Streptosporangiaceae</taxon>
        <taxon>Streptosporangium</taxon>
    </lineage>
</organism>
<feature type="compositionally biased region" description="Polar residues" evidence="1">
    <location>
        <begin position="20"/>
        <end position="35"/>
    </location>
</feature>
<evidence type="ECO:0000313" key="2">
    <source>
        <dbReference type="EMBL" id="MDP9862611.1"/>
    </source>
</evidence>
<evidence type="ECO:0000313" key="3">
    <source>
        <dbReference type="Proteomes" id="UP001230426"/>
    </source>
</evidence>
<gene>
    <name evidence="2" type="ORF">J2S55_001877</name>
</gene>
<dbReference type="EMBL" id="JAUSRB010000002">
    <property type="protein sequence ID" value="MDP9862611.1"/>
    <property type="molecule type" value="Genomic_DNA"/>
</dbReference>
<feature type="compositionally biased region" description="Basic and acidic residues" evidence="1">
    <location>
        <begin position="1"/>
        <end position="18"/>
    </location>
</feature>
<protein>
    <submittedName>
        <fullName evidence="2">Uncharacterized protein</fullName>
    </submittedName>
</protein>
<sequence>MARAYDAVKGRGENRRAAEPSTSSRAEPSTRSRGVSQLPADADQD</sequence>
<evidence type="ECO:0000256" key="1">
    <source>
        <dbReference type="SAM" id="MobiDB-lite"/>
    </source>
</evidence>
<name>A0ABT9R143_9ACTN</name>
<dbReference type="RefSeq" id="WP_306858765.1">
    <property type="nucleotide sequence ID" value="NZ_JAUSRB010000002.1"/>
</dbReference>